<dbReference type="AlphaFoldDB" id="A0A0H5D3J0"/>
<keyword evidence="1" id="KW-0812">Transmembrane</keyword>
<dbReference type="Proteomes" id="UP000043764">
    <property type="component" value="Unassembled WGS sequence"/>
</dbReference>
<accession>A0A0H5D3J0</accession>
<organism evidence="1 2">
    <name type="scientific">Phaeobacter italicus</name>
    <dbReference type="NCBI Taxonomy" id="481446"/>
    <lineage>
        <taxon>Bacteria</taxon>
        <taxon>Pseudomonadati</taxon>
        <taxon>Pseudomonadota</taxon>
        <taxon>Alphaproteobacteria</taxon>
        <taxon>Rhodobacterales</taxon>
        <taxon>Roseobacteraceae</taxon>
        <taxon>Phaeobacter</taxon>
    </lineage>
</organism>
<evidence type="ECO:0000313" key="2">
    <source>
        <dbReference type="Proteomes" id="UP000043764"/>
    </source>
</evidence>
<protein>
    <submittedName>
        <fullName evidence="1">Nickel uptake substrate-specific transmembrane region</fullName>
    </submittedName>
</protein>
<dbReference type="InterPro" id="IPR019613">
    <property type="entry name" value="DUF4198"/>
</dbReference>
<gene>
    <name evidence="1" type="ORF">NIT7321_02156</name>
</gene>
<evidence type="ECO:0000313" key="1">
    <source>
        <dbReference type="EMBL" id="CRL11303.1"/>
    </source>
</evidence>
<sequence length="272" mass="29621">MSILRPIVAAVAGVLTLPIAGAALSHEFWIAPEKYQVELGGSLQADLKNGQRFKGFRLPYLTQDIDRFDIRTPAGVVPYVGRLGDTPALQLDDPAPGLTVLLHETQPDSLTYDTWEEFAEFARDKGFANVEARHTARGLPRNGFSEIYTRHAKSLVAVGDGAGQDQPEGLLVEFVALKNPYIDNLDDGLPVRLYYQTAHRPDAQIEVFERTATGDVTITKLKTNADGIAVIPVSRGNSYLLDAVMLEPRDPASGTGAVWATHWAALTFAVPN</sequence>
<keyword evidence="1" id="KW-0472">Membrane</keyword>
<dbReference type="STRING" id="481446.NIT7645_01257"/>
<dbReference type="EMBL" id="CVRL01000025">
    <property type="protein sequence ID" value="CRL11303.1"/>
    <property type="molecule type" value="Genomic_DNA"/>
</dbReference>
<name>A0A0H5D3J0_9RHOB</name>
<proteinExistence type="predicted"/>
<dbReference type="Pfam" id="PF10670">
    <property type="entry name" value="DUF4198"/>
    <property type="match status" value="1"/>
</dbReference>
<dbReference type="RefSeq" id="WP_050673452.1">
    <property type="nucleotide sequence ID" value="NZ_CVRL01000025.1"/>
</dbReference>
<reference evidence="2" key="1">
    <citation type="submission" date="2015-05" db="EMBL/GenBank/DDBJ databases">
        <authorList>
            <person name="Rodrigo-Torres Lidia"/>
            <person name="Arahal R.David."/>
        </authorList>
    </citation>
    <scope>NUCLEOTIDE SEQUENCE [LARGE SCALE GENOMIC DNA]</scope>
    <source>
        <strain evidence="2">CECT 7321</strain>
    </source>
</reference>
<keyword evidence="2" id="KW-1185">Reference proteome</keyword>